<evidence type="ECO:0000313" key="2">
    <source>
        <dbReference type="Proteomes" id="UP000438429"/>
    </source>
</evidence>
<proteinExistence type="predicted"/>
<protein>
    <submittedName>
        <fullName evidence="1">Uncharacterized protein</fullName>
    </submittedName>
</protein>
<sequence length="109" mass="12149">MNAGVNGTFTVAWREVGSTEKQPQFPENNEYSEPLISLFRLSELFQSPGKRRRSEPTTPTLRPAPLHSAVVVEISYLNSSRFHSDVECESDEITTQTAEVSGVLCVFTD</sequence>
<name>A0A6A4TCE1_SCOMX</name>
<dbReference type="AlphaFoldDB" id="A0A6A4TCE1"/>
<dbReference type="Proteomes" id="UP000438429">
    <property type="component" value="Unassembled WGS sequence"/>
</dbReference>
<reference evidence="1 2" key="1">
    <citation type="submission" date="2019-06" db="EMBL/GenBank/DDBJ databases">
        <title>Draft genomes of female and male turbot (Scophthalmus maximus).</title>
        <authorList>
            <person name="Xu H."/>
            <person name="Xu X.-W."/>
            <person name="Shao C."/>
            <person name="Chen S."/>
        </authorList>
    </citation>
    <scope>NUCLEOTIDE SEQUENCE [LARGE SCALE GENOMIC DNA]</scope>
    <source>
        <strain evidence="1">Ysfricsl-2016a</strain>
        <tissue evidence="1">Blood</tissue>
    </source>
</reference>
<evidence type="ECO:0000313" key="1">
    <source>
        <dbReference type="EMBL" id="KAF0041490.1"/>
    </source>
</evidence>
<accession>A0A6A4TCE1</accession>
<organism evidence="1 2">
    <name type="scientific">Scophthalmus maximus</name>
    <name type="common">Turbot</name>
    <name type="synonym">Psetta maxima</name>
    <dbReference type="NCBI Taxonomy" id="52904"/>
    <lineage>
        <taxon>Eukaryota</taxon>
        <taxon>Metazoa</taxon>
        <taxon>Chordata</taxon>
        <taxon>Craniata</taxon>
        <taxon>Vertebrata</taxon>
        <taxon>Euteleostomi</taxon>
        <taxon>Actinopterygii</taxon>
        <taxon>Neopterygii</taxon>
        <taxon>Teleostei</taxon>
        <taxon>Neoteleostei</taxon>
        <taxon>Acanthomorphata</taxon>
        <taxon>Carangaria</taxon>
        <taxon>Pleuronectiformes</taxon>
        <taxon>Pleuronectoidei</taxon>
        <taxon>Scophthalmidae</taxon>
        <taxon>Scophthalmus</taxon>
    </lineage>
</organism>
<dbReference type="EMBL" id="VEVO01000006">
    <property type="protein sequence ID" value="KAF0041490.1"/>
    <property type="molecule type" value="Genomic_DNA"/>
</dbReference>
<gene>
    <name evidence="1" type="ORF">F2P81_007388</name>
</gene>
<comment type="caution">
    <text evidence="1">The sequence shown here is derived from an EMBL/GenBank/DDBJ whole genome shotgun (WGS) entry which is preliminary data.</text>
</comment>